<dbReference type="HOGENOM" id="CLU_2039229_0_0_1"/>
<name>R7S506_PUNST</name>
<dbReference type="RefSeq" id="XP_007387840.1">
    <property type="nucleotide sequence ID" value="XM_007387778.1"/>
</dbReference>
<gene>
    <name evidence="2" type="ORF">PUNSTDRAFT_47177</name>
</gene>
<feature type="region of interest" description="Disordered" evidence="1">
    <location>
        <begin position="82"/>
        <end position="121"/>
    </location>
</feature>
<dbReference type="AlphaFoldDB" id="R7S506"/>
<dbReference type="KEGG" id="psq:PUNSTDRAFT_47177"/>
<sequence length="121" mass="13110">MRLLITQNEIFGQVIATTPIEEFTAEFVKNWWQGPLPASFPTDTMAVLALMTMIVEPLVQSSTTNGKGKTLRSCKMHRAAALAEEAEEPSPLAALPPDTSMDIKGSFMNTEPAATENNAEA</sequence>
<feature type="compositionally biased region" description="Low complexity" evidence="1">
    <location>
        <begin position="82"/>
        <end position="97"/>
    </location>
</feature>
<dbReference type="Proteomes" id="UP000054196">
    <property type="component" value="Unassembled WGS sequence"/>
</dbReference>
<proteinExistence type="predicted"/>
<evidence type="ECO:0000313" key="2">
    <source>
        <dbReference type="EMBL" id="EIN04917.1"/>
    </source>
</evidence>
<evidence type="ECO:0000256" key="1">
    <source>
        <dbReference type="SAM" id="MobiDB-lite"/>
    </source>
</evidence>
<organism evidence="2 3">
    <name type="scientific">Punctularia strigosozonata (strain HHB-11173)</name>
    <name type="common">White-rot fungus</name>
    <dbReference type="NCBI Taxonomy" id="741275"/>
    <lineage>
        <taxon>Eukaryota</taxon>
        <taxon>Fungi</taxon>
        <taxon>Dikarya</taxon>
        <taxon>Basidiomycota</taxon>
        <taxon>Agaricomycotina</taxon>
        <taxon>Agaricomycetes</taxon>
        <taxon>Corticiales</taxon>
        <taxon>Punctulariaceae</taxon>
        <taxon>Punctularia</taxon>
    </lineage>
</organism>
<dbReference type="GeneID" id="18882850"/>
<dbReference type="EMBL" id="JH687552">
    <property type="protein sequence ID" value="EIN04917.1"/>
    <property type="molecule type" value="Genomic_DNA"/>
</dbReference>
<reference evidence="3" key="1">
    <citation type="journal article" date="2012" name="Science">
        <title>The Paleozoic origin of enzymatic lignin decomposition reconstructed from 31 fungal genomes.</title>
        <authorList>
            <person name="Floudas D."/>
            <person name="Binder M."/>
            <person name="Riley R."/>
            <person name="Barry K."/>
            <person name="Blanchette R.A."/>
            <person name="Henrissat B."/>
            <person name="Martinez A.T."/>
            <person name="Otillar R."/>
            <person name="Spatafora J.W."/>
            <person name="Yadav J.S."/>
            <person name="Aerts A."/>
            <person name="Benoit I."/>
            <person name="Boyd A."/>
            <person name="Carlson A."/>
            <person name="Copeland A."/>
            <person name="Coutinho P.M."/>
            <person name="de Vries R.P."/>
            <person name="Ferreira P."/>
            <person name="Findley K."/>
            <person name="Foster B."/>
            <person name="Gaskell J."/>
            <person name="Glotzer D."/>
            <person name="Gorecki P."/>
            <person name="Heitman J."/>
            <person name="Hesse C."/>
            <person name="Hori C."/>
            <person name="Igarashi K."/>
            <person name="Jurgens J.A."/>
            <person name="Kallen N."/>
            <person name="Kersten P."/>
            <person name="Kohler A."/>
            <person name="Kuees U."/>
            <person name="Kumar T.K.A."/>
            <person name="Kuo A."/>
            <person name="LaButti K."/>
            <person name="Larrondo L.F."/>
            <person name="Lindquist E."/>
            <person name="Ling A."/>
            <person name="Lombard V."/>
            <person name="Lucas S."/>
            <person name="Lundell T."/>
            <person name="Martin R."/>
            <person name="McLaughlin D.J."/>
            <person name="Morgenstern I."/>
            <person name="Morin E."/>
            <person name="Murat C."/>
            <person name="Nagy L.G."/>
            <person name="Nolan M."/>
            <person name="Ohm R.A."/>
            <person name="Patyshakuliyeva A."/>
            <person name="Rokas A."/>
            <person name="Ruiz-Duenas F.J."/>
            <person name="Sabat G."/>
            <person name="Salamov A."/>
            <person name="Samejima M."/>
            <person name="Schmutz J."/>
            <person name="Slot J.C."/>
            <person name="St John F."/>
            <person name="Stenlid J."/>
            <person name="Sun H."/>
            <person name="Sun S."/>
            <person name="Syed K."/>
            <person name="Tsang A."/>
            <person name="Wiebenga A."/>
            <person name="Young D."/>
            <person name="Pisabarro A."/>
            <person name="Eastwood D.C."/>
            <person name="Martin F."/>
            <person name="Cullen D."/>
            <person name="Grigoriev I.V."/>
            <person name="Hibbett D.S."/>
        </authorList>
    </citation>
    <scope>NUCLEOTIDE SEQUENCE [LARGE SCALE GENOMIC DNA]</scope>
    <source>
        <strain evidence="3">HHB-11173 SS5</strain>
    </source>
</reference>
<protein>
    <submittedName>
        <fullName evidence="2">Uncharacterized protein</fullName>
    </submittedName>
</protein>
<evidence type="ECO:0000313" key="3">
    <source>
        <dbReference type="Proteomes" id="UP000054196"/>
    </source>
</evidence>
<feature type="compositionally biased region" description="Low complexity" evidence="1">
    <location>
        <begin position="109"/>
        <end position="121"/>
    </location>
</feature>
<accession>R7S506</accession>
<keyword evidence="3" id="KW-1185">Reference proteome</keyword>